<gene>
    <name evidence="1" type="ORF">XELAEV_18006540mg</name>
</gene>
<dbReference type="EMBL" id="CM004466">
    <property type="protein sequence ID" value="OCU00761.1"/>
    <property type="molecule type" value="Genomic_DNA"/>
</dbReference>
<protein>
    <submittedName>
        <fullName evidence="1">Uncharacterized protein</fullName>
    </submittedName>
</protein>
<name>A0A974I484_XENLA</name>
<feature type="non-terminal residue" evidence="1">
    <location>
        <position position="1"/>
    </location>
</feature>
<sequence>QPSFSQVAPDAENREGLWPRQLSKLHCSCHFNHLSTGYTIQCIIHLQSMGEFNLPHFNFKTYIYSLFCFIYVRY</sequence>
<proteinExistence type="predicted"/>
<evidence type="ECO:0000313" key="1">
    <source>
        <dbReference type="EMBL" id="OCU00761.1"/>
    </source>
</evidence>
<organism evidence="1 2">
    <name type="scientific">Xenopus laevis</name>
    <name type="common">African clawed frog</name>
    <dbReference type="NCBI Taxonomy" id="8355"/>
    <lineage>
        <taxon>Eukaryota</taxon>
        <taxon>Metazoa</taxon>
        <taxon>Chordata</taxon>
        <taxon>Craniata</taxon>
        <taxon>Vertebrata</taxon>
        <taxon>Euteleostomi</taxon>
        <taxon>Amphibia</taxon>
        <taxon>Batrachia</taxon>
        <taxon>Anura</taxon>
        <taxon>Pipoidea</taxon>
        <taxon>Pipidae</taxon>
        <taxon>Xenopodinae</taxon>
        <taxon>Xenopus</taxon>
        <taxon>Xenopus</taxon>
    </lineage>
</organism>
<dbReference type="AlphaFoldDB" id="A0A974I484"/>
<reference evidence="2" key="1">
    <citation type="journal article" date="2016" name="Nature">
        <title>Genome evolution in the allotetraploid frog Xenopus laevis.</title>
        <authorList>
            <person name="Session A.M."/>
            <person name="Uno Y."/>
            <person name="Kwon T."/>
            <person name="Chapman J.A."/>
            <person name="Toyoda A."/>
            <person name="Takahashi S."/>
            <person name="Fukui A."/>
            <person name="Hikosaka A."/>
            <person name="Suzuki A."/>
            <person name="Kondo M."/>
            <person name="van Heeringen S.J."/>
            <person name="Quigley I."/>
            <person name="Heinz S."/>
            <person name="Ogino H."/>
            <person name="Ochi H."/>
            <person name="Hellsten U."/>
            <person name="Lyons J.B."/>
            <person name="Simakov O."/>
            <person name="Putnam N."/>
            <person name="Stites J."/>
            <person name="Kuroki Y."/>
            <person name="Tanaka T."/>
            <person name="Michiue T."/>
            <person name="Watanabe M."/>
            <person name="Bogdanovic O."/>
            <person name="Lister R."/>
            <person name="Georgiou G."/>
            <person name="Paranjpe S.S."/>
            <person name="van Kruijsbergen I."/>
            <person name="Shu S."/>
            <person name="Carlson J."/>
            <person name="Kinoshita T."/>
            <person name="Ohta Y."/>
            <person name="Mawaribuchi S."/>
            <person name="Jenkins J."/>
            <person name="Grimwood J."/>
            <person name="Schmutz J."/>
            <person name="Mitros T."/>
            <person name="Mozaffari S.V."/>
            <person name="Suzuki Y."/>
            <person name="Haramoto Y."/>
            <person name="Yamamoto T.S."/>
            <person name="Takagi C."/>
            <person name="Heald R."/>
            <person name="Miller K."/>
            <person name="Haudenschild C."/>
            <person name="Kitzman J."/>
            <person name="Nakayama T."/>
            <person name="Izutsu Y."/>
            <person name="Robert J."/>
            <person name="Fortriede J."/>
            <person name="Burns K."/>
            <person name="Lotay V."/>
            <person name="Karimi K."/>
            <person name="Yasuoka Y."/>
            <person name="Dichmann D.S."/>
            <person name="Flajnik M.F."/>
            <person name="Houston D.W."/>
            <person name="Shendure J."/>
            <person name="DuPasquier L."/>
            <person name="Vize P.D."/>
            <person name="Zorn A.M."/>
            <person name="Ito M."/>
            <person name="Marcotte E.M."/>
            <person name="Wallingford J.B."/>
            <person name="Ito Y."/>
            <person name="Asashima M."/>
            <person name="Ueno N."/>
            <person name="Matsuda Y."/>
            <person name="Veenstra G.J."/>
            <person name="Fujiyama A."/>
            <person name="Harland R.M."/>
            <person name="Taira M."/>
            <person name="Rokhsar D.S."/>
        </authorList>
    </citation>
    <scope>NUCLEOTIDE SEQUENCE [LARGE SCALE GENOMIC DNA]</scope>
    <source>
        <strain evidence="2">J</strain>
    </source>
</reference>
<accession>A0A974I484</accession>
<evidence type="ECO:0000313" key="2">
    <source>
        <dbReference type="Proteomes" id="UP000694892"/>
    </source>
</evidence>
<dbReference type="Proteomes" id="UP000694892">
    <property type="component" value="Chromosome 1L"/>
</dbReference>